<protein>
    <submittedName>
        <fullName evidence="2">Uncharacterized protein</fullName>
    </submittedName>
</protein>
<reference evidence="2 3" key="1">
    <citation type="submission" date="2015-01" db="EMBL/GenBank/DDBJ databases">
        <title>The Genome Sequence of Rhinocladiella mackenzie CBS 650.93.</title>
        <authorList>
            <consortium name="The Broad Institute Genomics Platform"/>
            <person name="Cuomo C."/>
            <person name="de Hoog S."/>
            <person name="Gorbushina A."/>
            <person name="Stielow B."/>
            <person name="Teixiera M."/>
            <person name="Abouelleil A."/>
            <person name="Chapman S.B."/>
            <person name="Priest M."/>
            <person name="Young S.K."/>
            <person name="Wortman J."/>
            <person name="Nusbaum C."/>
            <person name="Birren B."/>
        </authorList>
    </citation>
    <scope>NUCLEOTIDE SEQUENCE [LARGE SCALE GENOMIC DNA]</scope>
    <source>
        <strain evidence="2 3">CBS 650.93</strain>
    </source>
</reference>
<feature type="region of interest" description="Disordered" evidence="1">
    <location>
        <begin position="352"/>
        <end position="463"/>
    </location>
</feature>
<dbReference type="OrthoDB" id="4851482at2759"/>
<dbReference type="VEuPathDB" id="FungiDB:Z518_10756"/>
<feature type="compositionally biased region" description="Polar residues" evidence="1">
    <location>
        <begin position="408"/>
        <end position="463"/>
    </location>
</feature>
<evidence type="ECO:0000256" key="1">
    <source>
        <dbReference type="SAM" id="MobiDB-lite"/>
    </source>
</evidence>
<dbReference type="Proteomes" id="UP000053617">
    <property type="component" value="Unassembled WGS sequence"/>
</dbReference>
<feature type="region of interest" description="Disordered" evidence="1">
    <location>
        <begin position="486"/>
        <end position="540"/>
    </location>
</feature>
<feature type="compositionally biased region" description="Basic residues" evidence="1">
    <location>
        <begin position="278"/>
        <end position="287"/>
    </location>
</feature>
<accession>A0A0D2I251</accession>
<feature type="compositionally biased region" description="Low complexity" evidence="1">
    <location>
        <begin position="362"/>
        <end position="371"/>
    </location>
</feature>
<dbReference type="HOGENOM" id="CLU_037335_0_0_1"/>
<sequence length="540" mass="59847">MASYQTHGLSALHDESNCPEIIQNFQAENEAIAILQRAQRIPIEQQGATAWVGLRAEEIPSSGELMSGLPVDQNTIFSNELAARKYREVLLPRKQQQDETIPQSPEMLRAHVKVLFKAFKCVPETCEDSPQMKKDFINQKHNNVVVECLCWEILRACIERSEKAENLVEAWEPAKFKYKHHNWSFAERFDNIVTTMTNSKTICKHLFDTRYLYRIVDEPLTGDCRVKSNRKLNQMKAEVMKRGKAALEEDEKTATRCKSATGIPEQGSETTSSASPPQRRRRTRKHATTAVQQTMAPQPATQAMRFPSSLATTTMPTPPLHASQSLQPMAMPPMTQTSPGLVIQSSAELFNTFPTTPSRTGPAAAQPLQQRQRSHPQGMSYSGSSNQVVRPPMTYAAPLRPGPGMQIFPSTQVHPRAASQTPSSMSSGHTHAITQGDPSSRSSDSVANLSPENSVTSQGHNNTVAPISEEEMLSSLIRVKYQQPNWNALAGSGPKSLESGWSQYPDIDPHPAMPGSQRDTKLNLPRVTPTSFTGSDEHED</sequence>
<dbReference type="STRING" id="1442369.A0A0D2I251"/>
<keyword evidence="3" id="KW-1185">Reference proteome</keyword>
<dbReference type="AlphaFoldDB" id="A0A0D2I251"/>
<feature type="compositionally biased region" description="Polar residues" evidence="1">
    <location>
        <begin position="375"/>
        <end position="388"/>
    </location>
</feature>
<organism evidence="2 3">
    <name type="scientific">Rhinocladiella mackenziei CBS 650.93</name>
    <dbReference type="NCBI Taxonomy" id="1442369"/>
    <lineage>
        <taxon>Eukaryota</taxon>
        <taxon>Fungi</taxon>
        <taxon>Dikarya</taxon>
        <taxon>Ascomycota</taxon>
        <taxon>Pezizomycotina</taxon>
        <taxon>Eurotiomycetes</taxon>
        <taxon>Chaetothyriomycetidae</taxon>
        <taxon>Chaetothyriales</taxon>
        <taxon>Herpotrichiellaceae</taxon>
        <taxon>Rhinocladiella</taxon>
    </lineage>
</organism>
<dbReference type="RefSeq" id="XP_013267041.1">
    <property type="nucleotide sequence ID" value="XM_013411587.1"/>
</dbReference>
<feature type="region of interest" description="Disordered" evidence="1">
    <location>
        <begin position="243"/>
        <end position="339"/>
    </location>
</feature>
<name>A0A0D2I251_9EURO</name>
<proteinExistence type="predicted"/>
<dbReference type="GeneID" id="25298827"/>
<gene>
    <name evidence="2" type="ORF">Z518_10756</name>
</gene>
<dbReference type="EMBL" id="KN847484">
    <property type="protein sequence ID" value="KIW99828.1"/>
    <property type="molecule type" value="Genomic_DNA"/>
</dbReference>
<feature type="compositionally biased region" description="Low complexity" evidence="1">
    <location>
        <begin position="288"/>
        <end position="304"/>
    </location>
</feature>
<evidence type="ECO:0000313" key="2">
    <source>
        <dbReference type="EMBL" id="KIW99828.1"/>
    </source>
</evidence>
<evidence type="ECO:0000313" key="3">
    <source>
        <dbReference type="Proteomes" id="UP000053617"/>
    </source>
</evidence>